<keyword evidence="1" id="KW-0472">Membrane</keyword>
<sequence>MGNTIEIAYTKPLQRKAEKLNKIEKIVTVNRLVQYLKNSTISHCISYYSSMPDLYAKIILVVSTAIRVMGILTSFSLLIYMKWINPRFKNDRIVDRSPNLQRQLGMVAKIQKLQQPLLTYVFLVVWFNVLIGSPYTLIRQFTFYIQSSDLSYLWQWTISIVIDSLDGIVLPSIVLLKNRKVRRAIFGRIFDPNQVADNQINNAGSSYIPTVAVKKCGYSKFINRKTTRILLIFNLSWVNGTEGRTPQKSCFKKCPYHMNLTRSDLI</sequence>
<evidence type="ECO:0000256" key="1">
    <source>
        <dbReference type="SAM" id="Phobius"/>
    </source>
</evidence>
<dbReference type="AlphaFoldDB" id="A0A915JY56"/>
<dbReference type="WBParaSite" id="nRc.2.0.1.t31386-RA">
    <property type="protein sequence ID" value="nRc.2.0.1.t31386-RA"/>
    <property type="gene ID" value="nRc.2.0.1.g31386"/>
</dbReference>
<keyword evidence="1" id="KW-1133">Transmembrane helix</keyword>
<evidence type="ECO:0000313" key="3">
    <source>
        <dbReference type="WBParaSite" id="nRc.2.0.1.t31386-RA"/>
    </source>
</evidence>
<protein>
    <submittedName>
        <fullName evidence="3">G-protein coupled receptors family 1 profile domain-containing protein</fullName>
    </submittedName>
</protein>
<feature type="transmembrane region" description="Helical" evidence="1">
    <location>
        <begin position="58"/>
        <end position="80"/>
    </location>
</feature>
<evidence type="ECO:0000313" key="2">
    <source>
        <dbReference type="Proteomes" id="UP000887565"/>
    </source>
</evidence>
<dbReference type="Proteomes" id="UP000887565">
    <property type="component" value="Unplaced"/>
</dbReference>
<reference evidence="3" key="1">
    <citation type="submission" date="2022-11" db="UniProtKB">
        <authorList>
            <consortium name="WormBaseParasite"/>
        </authorList>
    </citation>
    <scope>IDENTIFICATION</scope>
</reference>
<feature type="transmembrane region" description="Helical" evidence="1">
    <location>
        <begin position="117"/>
        <end position="138"/>
    </location>
</feature>
<proteinExistence type="predicted"/>
<feature type="transmembrane region" description="Helical" evidence="1">
    <location>
        <begin position="153"/>
        <end position="176"/>
    </location>
</feature>
<name>A0A915JY56_ROMCU</name>
<organism evidence="2 3">
    <name type="scientific">Romanomermis culicivorax</name>
    <name type="common">Nematode worm</name>
    <dbReference type="NCBI Taxonomy" id="13658"/>
    <lineage>
        <taxon>Eukaryota</taxon>
        <taxon>Metazoa</taxon>
        <taxon>Ecdysozoa</taxon>
        <taxon>Nematoda</taxon>
        <taxon>Enoplea</taxon>
        <taxon>Dorylaimia</taxon>
        <taxon>Mermithida</taxon>
        <taxon>Mermithoidea</taxon>
        <taxon>Mermithidae</taxon>
        <taxon>Romanomermis</taxon>
    </lineage>
</organism>
<keyword evidence="2" id="KW-1185">Reference proteome</keyword>
<keyword evidence="1" id="KW-0812">Transmembrane</keyword>
<accession>A0A915JY56</accession>